<name>A0A2S0MYZ8_9BURK</name>
<dbReference type="InterPro" id="IPR001387">
    <property type="entry name" value="Cro/C1-type_HTH"/>
</dbReference>
<dbReference type="Proteomes" id="UP000239326">
    <property type="component" value="Chromosome"/>
</dbReference>
<dbReference type="NCBIfam" id="TIGR02607">
    <property type="entry name" value="antidote_HigA"/>
    <property type="match status" value="1"/>
</dbReference>
<dbReference type="SMART" id="SM00530">
    <property type="entry name" value="HTH_XRE"/>
    <property type="match status" value="1"/>
</dbReference>
<gene>
    <name evidence="3" type="primary">higA</name>
    <name evidence="3" type="ORF">C6571_07250</name>
</gene>
<dbReference type="Pfam" id="PF01381">
    <property type="entry name" value="HTH_3"/>
    <property type="match status" value="1"/>
</dbReference>
<evidence type="ECO:0000313" key="3">
    <source>
        <dbReference type="EMBL" id="AVO41109.1"/>
    </source>
</evidence>
<dbReference type="PANTHER" id="PTHR36924:SF1">
    <property type="entry name" value="ANTITOXIN HIGA-1"/>
    <property type="match status" value="1"/>
</dbReference>
<dbReference type="EMBL" id="CP027669">
    <property type="protein sequence ID" value="AVO41109.1"/>
    <property type="molecule type" value="Genomic_DNA"/>
</dbReference>
<keyword evidence="1" id="KW-0238">DNA-binding</keyword>
<keyword evidence="4" id="KW-1185">Reference proteome</keyword>
<dbReference type="PANTHER" id="PTHR36924">
    <property type="entry name" value="ANTITOXIN HIGA-1"/>
    <property type="match status" value="1"/>
</dbReference>
<dbReference type="Gene3D" id="1.10.260.40">
    <property type="entry name" value="lambda repressor-like DNA-binding domains"/>
    <property type="match status" value="1"/>
</dbReference>
<dbReference type="InterPro" id="IPR010982">
    <property type="entry name" value="Lambda_DNA-bd_dom_sf"/>
</dbReference>
<evidence type="ECO:0000256" key="1">
    <source>
        <dbReference type="ARBA" id="ARBA00023125"/>
    </source>
</evidence>
<dbReference type="KEGG" id="simp:C6571_07250"/>
<dbReference type="SUPFAM" id="SSF47413">
    <property type="entry name" value="lambda repressor-like DNA-binding domains"/>
    <property type="match status" value="1"/>
</dbReference>
<protein>
    <submittedName>
        <fullName evidence="3">Addiction module antidote protein, HigA family</fullName>
    </submittedName>
</protein>
<organism evidence="3 4">
    <name type="scientific">Simplicispira suum</name>
    <dbReference type="NCBI Taxonomy" id="2109915"/>
    <lineage>
        <taxon>Bacteria</taxon>
        <taxon>Pseudomonadati</taxon>
        <taxon>Pseudomonadota</taxon>
        <taxon>Betaproteobacteria</taxon>
        <taxon>Burkholderiales</taxon>
        <taxon>Comamonadaceae</taxon>
        <taxon>Simplicispira</taxon>
    </lineage>
</organism>
<proteinExistence type="predicted"/>
<accession>A0A2S0MYZ8</accession>
<sequence length="1372" mass="152748">MDTSEVRHPGERIKAEVFPANMSVTKAAELIGVGRPALSNLLNGKASLTADMATRIEKAFGFPRKDLLEMQAQYDAFKAKQKSIPTNAKAYVPPFLAIKANDIESWASHNIVARSRFAVFLRTLVHSTGSGLTEVDFPGNDDSQRAGWDGRIVANEGTAWVPAGHSGWEFGTNEDPKTKADKDYKKSVAATDANDRASMEFVFVTPRRWAGKNAWVTEKKKEGSWKDVRAYDSSDLEQWVEQSLPGQVWFANETGSPTQSVRSLDKCWTDWANVATPPLPGSLFSSAIEDAKRKLASRLAKGPKGPIVVAADSTNEALAFVAQCFGPEGSAELEPYRYQILVFDKAGVLPKLAGGTRPFIPVVHSREVELELAPYAEQLHSIVVYPRNSVNAEPDIVLEPVSFETFDSALKGIGKNRDEIKSLANESGRSLTVLRRRLATVEAVRMPLWATQQQAPENLIAFMLVGAWHALNETDMAGLSLLAGDRAYEALEKDFQRLIQLNDSPLWSIGTYRGVVSKIDLLYAIARYVTRDDLKRYFDVARMVLGEDDPSLDLAEDQRWAASIHGKTREFSPAFRQGISETLVLLAVHGVGLFKARLGIDTEVEAALVVRDLLSDPLTTRTLEANDRDLPLYAEAAPTEFLSIIERDLKTSSPAVFGLLRPAGSGIFGSPSRTGLLWALEGLAWNPETLPRTVMILARLAQIEINDNWVNKPAHSLAAIFRSWMPQTAANNDERLALVKVLFNRFPDVAWTLCVAQFGNHHQVGDYSHKPTWRPDGYGHGEPFPTWGPILEFAGKMIELALSQPRYSVSMLSDLIDRLHDLADADQDRAWALVEAWAKTASDSDKIALREKIRVSTLSRRATLRARKSSKQSRVAAAAKHIHAALEPSNLLDKHAWLFKGTWIEESAGELEDLENIDYEEREARIRKQRADALKEIHGQYGVAGLLDTAIRSGASGIIGALVAERVLDEEELLALVTQAFQKRSESESATRASEWLIQGALGVMPNDKKREAFLSSAITAMGPDNAARFLALAPFGEGTWSLVSSYGEEVETRYWKEVVPGWMRDSPAEIAKAVDMLMKARRPRAAFALAKYHPEKLPVHTLFQLLTVMAQDGDDKAGEYLLEHYHVERAFECINKTSELSLEQKAGLEFAYLEVLDRGWDRRAKSAIPNLERYIEDHPEVLVQAIVWTYKRSDRAEDPPEFRVEAEKARPMAERGYKLIQAMKRIPGSDEQGSIDAERLAKWTETVRKSCAELSRIGIADVVIGELLASAQIGKDGAWPCEAVRTVMEDLQSEDMMRGAHTGVYNSRGVHTRGPGGDQERQLAEKYRKWAQQLRMSSPYVASELLMKLTDTYEREAAREDTEARINQRLR</sequence>
<dbReference type="PROSITE" id="PS50943">
    <property type="entry name" value="HTH_CROC1"/>
    <property type="match status" value="1"/>
</dbReference>
<evidence type="ECO:0000313" key="4">
    <source>
        <dbReference type="Proteomes" id="UP000239326"/>
    </source>
</evidence>
<evidence type="ECO:0000259" key="2">
    <source>
        <dbReference type="PROSITE" id="PS50943"/>
    </source>
</evidence>
<reference evidence="3 4" key="1">
    <citation type="submission" date="2018-03" db="EMBL/GenBank/DDBJ databases">
        <title>Genome sequencing of Simplicispira sp.</title>
        <authorList>
            <person name="Kim S.-J."/>
            <person name="Heo J."/>
            <person name="Kwon S.-W."/>
        </authorList>
    </citation>
    <scope>NUCLEOTIDE SEQUENCE [LARGE SCALE GENOMIC DNA]</scope>
    <source>
        <strain evidence="3 4">SC1-8</strain>
    </source>
</reference>
<dbReference type="GO" id="GO:0003677">
    <property type="term" value="F:DNA binding"/>
    <property type="evidence" value="ECO:0007669"/>
    <property type="project" value="UniProtKB-KW"/>
</dbReference>
<dbReference type="CDD" id="cd00093">
    <property type="entry name" value="HTH_XRE"/>
    <property type="match status" value="1"/>
</dbReference>
<dbReference type="InterPro" id="IPR013430">
    <property type="entry name" value="Toxin_antidote_HigA"/>
</dbReference>
<dbReference type="OrthoDB" id="9796370at2"/>
<feature type="domain" description="HTH cro/C1-type" evidence="2">
    <location>
        <begin position="20"/>
        <end position="67"/>
    </location>
</feature>